<sequence length="241" mass="26599">FSYATARSYHTARKCTAGLNAKIPLIVYNGALIVDNETGTILKENTFSESQAADILELLQECGVHPIVYSLIDGQEKFSYDQTSIPAATLKFLNQRRGDGRDHPLIGTEHLLDGKVYYFSCIDEAERLLKADQLIRARFGDICNQVCQKDIYSGDQWLEIMPAAASKAHAARQLKQLTGADKLITFGDGKNDLPLFEAADECYAVANAHPLLKSAATGIIGANTEDGVIRWMLERSEKNML</sequence>
<accession>A0A9D1H5P3</accession>
<dbReference type="Pfam" id="PF08282">
    <property type="entry name" value="Hydrolase_3"/>
    <property type="match status" value="1"/>
</dbReference>
<reference evidence="1" key="1">
    <citation type="submission" date="2020-10" db="EMBL/GenBank/DDBJ databases">
        <authorList>
            <person name="Gilroy R."/>
        </authorList>
    </citation>
    <scope>NUCLEOTIDE SEQUENCE</scope>
    <source>
        <strain evidence="1">ChiBcec7-5410</strain>
    </source>
</reference>
<dbReference type="GO" id="GO:0000287">
    <property type="term" value="F:magnesium ion binding"/>
    <property type="evidence" value="ECO:0007669"/>
    <property type="project" value="TreeGrafter"/>
</dbReference>
<comment type="caution">
    <text evidence="1">The sequence shown here is derived from an EMBL/GenBank/DDBJ whole genome shotgun (WGS) entry which is preliminary data.</text>
</comment>
<dbReference type="GO" id="GO:0016791">
    <property type="term" value="F:phosphatase activity"/>
    <property type="evidence" value="ECO:0007669"/>
    <property type="project" value="TreeGrafter"/>
</dbReference>
<dbReference type="Proteomes" id="UP000824160">
    <property type="component" value="Unassembled WGS sequence"/>
</dbReference>
<reference evidence="1" key="2">
    <citation type="journal article" date="2021" name="PeerJ">
        <title>Extensive microbial diversity within the chicken gut microbiome revealed by metagenomics and culture.</title>
        <authorList>
            <person name="Gilroy R."/>
            <person name="Ravi A."/>
            <person name="Getino M."/>
            <person name="Pursley I."/>
            <person name="Horton D.L."/>
            <person name="Alikhan N.F."/>
            <person name="Baker D."/>
            <person name="Gharbi K."/>
            <person name="Hall N."/>
            <person name="Watson M."/>
            <person name="Adriaenssens E.M."/>
            <person name="Foster-Nyarko E."/>
            <person name="Jarju S."/>
            <person name="Secka A."/>
            <person name="Antonio M."/>
            <person name="Oren A."/>
            <person name="Chaudhuri R.R."/>
            <person name="La Ragione R."/>
            <person name="Hildebrand F."/>
            <person name="Pallen M.J."/>
        </authorList>
    </citation>
    <scope>NUCLEOTIDE SEQUENCE</scope>
    <source>
        <strain evidence="1">ChiBcec7-5410</strain>
    </source>
</reference>
<dbReference type="InterPro" id="IPR023214">
    <property type="entry name" value="HAD_sf"/>
</dbReference>
<dbReference type="EMBL" id="DVLW01000090">
    <property type="protein sequence ID" value="HIT94185.1"/>
    <property type="molecule type" value="Genomic_DNA"/>
</dbReference>
<gene>
    <name evidence="1" type="ORF">IAC43_03295</name>
</gene>
<dbReference type="PANTHER" id="PTHR10000:SF8">
    <property type="entry name" value="HAD SUPERFAMILY HYDROLASE-LIKE, TYPE 3"/>
    <property type="match status" value="1"/>
</dbReference>
<organism evidence="1 2">
    <name type="scientific">Candidatus Faecivivens stercoripullorum</name>
    <dbReference type="NCBI Taxonomy" id="2840805"/>
    <lineage>
        <taxon>Bacteria</taxon>
        <taxon>Bacillati</taxon>
        <taxon>Bacillota</taxon>
        <taxon>Clostridia</taxon>
        <taxon>Eubacteriales</taxon>
        <taxon>Oscillospiraceae</taxon>
        <taxon>Oscillospiraceae incertae sedis</taxon>
        <taxon>Candidatus Faecivivens</taxon>
    </lineage>
</organism>
<evidence type="ECO:0000313" key="1">
    <source>
        <dbReference type="EMBL" id="HIT94185.1"/>
    </source>
</evidence>
<evidence type="ECO:0000313" key="2">
    <source>
        <dbReference type="Proteomes" id="UP000824160"/>
    </source>
</evidence>
<keyword evidence="1" id="KW-0378">Hydrolase</keyword>
<feature type="non-terminal residue" evidence="1">
    <location>
        <position position="1"/>
    </location>
</feature>
<name>A0A9D1H5P3_9FIRM</name>
<dbReference type="GO" id="GO:0005829">
    <property type="term" value="C:cytosol"/>
    <property type="evidence" value="ECO:0007669"/>
    <property type="project" value="TreeGrafter"/>
</dbReference>
<dbReference type="Gene3D" id="3.40.50.1000">
    <property type="entry name" value="HAD superfamily/HAD-like"/>
    <property type="match status" value="1"/>
</dbReference>
<dbReference type="AlphaFoldDB" id="A0A9D1H5P3"/>
<dbReference type="SUPFAM" id="SSF56784">
    <property type="entry name" value="HAD-like"/>
    <property type="match status" value="1"/>
</dbReference>
<proteinExistence type="predicted"/>
<protein>
    <submittedName>
        <fullName evidence="1">HAD hydrolase family protein</fullName>
    </submittedName>
</protein>
<dbReference type="InterPro" id="IPR036412">
    <property type="entry name" value="HAD-like_sf"/>
</dbReference>
<dbReference type="PANTHER" id="PTHR10000">
    <property type="entry name" value="PHOSPHOSERINE PHOSPHATASE"/>
    <property type="match status" value="1"/>
</dbReference>
<dbReference type="Gene3D" id="3.30.1240.10">
    <property type="match status" value="1"/>
</dbReference>